<feature type="compositionally biased region" description="Basic and acidic residues" evidence="1">
    <location>
        <begin position="96"/>
        <end position="109"/>
    </location>
</feature>
<feature type="compositionally biased region" description="Basic and acidic residues" evidence="1">
    <location>
        <begin position="157"/>
        <end position="168"/>
    </location>
</feature>
<feature type="region of interest" description="Disordered" evidence="1">
    <location>
        <begin position="49"/>
        <end position="173"/>
    </location>
</feature>
<evidence type="ECO:0000313" key="2">
    <source>
        <dbReference type="EMBL" id="KAJ4948004.1"/>
    </source>
</evidence>
<protein>
    <submittedName>
        <fullName evidence="2">Uncharacterized protein</fullName>
    </submittedName>
</protein>
<sequence>MIRSFIAFSRQMGSTGTIFEIYIVRASNRTQENPTNILNKKVNGITNNASFKLHKNDGGKVKQKGKAEKEPEVEADEGSACQKRQQNDALNGKSKVQKENDNGTRDASKNRKRKTGVNGEREVKDERIEAEVRKEKMAEKSNRCDSPKQQKKAGANGKDEVKQKKNVENGEESLLLEKRIMSFTKKLVPEEDCL</sequence>
<evidence type="ECO:0000313" key="3">
    <source>
        <dbReference type="Proteomes" id="UP001141806"/>
    </source>
</evidence>
<dbReference type="Proteomes" id="UP001141806">
    <property type="component" value="Unassembled WGS sequence"/>
</dbReference>
<dbReference type="EMBL" id="JAMYWD010000710">
    <property type="protein sequence ID" value="KAJ4948004.1"/>
    <property type="molecule type" value="Genomic_DNA"/>
</dbReference>
<evidence type="ECO:0000256" key="1">
    <source>
        <dbReference type="SAM" id="MobiDB-lite"/>
    </source>
</evidence>
<proteinExistence type="predicted"/>
<organism evidence="2 3">
    <name type="scientific">Protea cynaroides</name>
    <dbReference type="NCBI Taxonomy" id="273540"/>
    <lineage>
        <taxon>Eukaryota</taxon>
        <taxon>Viridiplantae</taxon>
        <taxon>Streptophyta</taxon>
        <taxon>Embryophyta</taxon>
        <taxon>Tracheophyta</taxon>
        <taxon>Spermatophyta</taxon>
        <taxon>Magnoliopsida</taxon>
        <taxon>Proteales</taxon>
        <taxon>Proteaceae</taxon>
        <taxon>Protea</taxon>
    </lineage>
</organism>
<name>A0A9Q0JTJ4_9MAGN</name>
<feature type="compositionally biased region" description="Basic and acidic residues" evidence="1">
    <location>
        <begin position="119"/>
        <end position="148"/>
    </location>
</feature>
<keyword evidence="3" id="KW-1185">Reference proteome</keyword>
<feature type="compositionally biased region" description="Basic and acidic residues" evidence="1">
    <location>
        <begin position="54"/>
        <end position="72"/>
    </location>
</feature>
<reference evidence="2" key="1">
    <citation type="journal article" date="2023" name="Plant J.">
        <title>The genome of the king protea, Protea cynaroides.</title>
        <authorList>
            <person name="Chang J."/>
            <person name="Duong T.A."/>
            <person name="Schoeman C."/>
            <person name="Ma X."/>
            <person name="Roodt D."/>
            <person name="Barker N."/>
            <person name="Li Z."/>
            <person name="Van de Peer Y."/>
            <person name="Mizrachi E."/>
        </authorList>
    </citation>
    <scope>NUCLEOTIDE SEQUENCE</scope>
    <source>
        <tissue evidence="2">Young leaves</tissue>
    </source>
</reference>
<comment type="caution">
    <text evidence="2">The sequence shown here is derived from an EMBL/GenBank/DDBJ whole genome shotgun (WGS) entry which is preliminary data.</text>
</comment>
<accession>A0A9Q0JTJ4</accession>
<dbReference type="AlphaFoldDB" id="A0A9Q0JTJ4"/>
<gene>
    <name evidence="2" type="ORF">NE237_014199</name>
</gene>